<dbReference type="Pfam" id="PF13620">
    <property type="entry name" value="CarboxypepD_reg"/>
    <property type="match status" value="1"/>
</dbReference>
<keyword evidence="6" id="KW-0998">Cell outer membrane</keyword>
<evidence type="ECO:0000313" key="11">
    <source>
        <dbReference type="Proteomes" id="UP000597617"/>
    </source>
</evidence>
<dbReference type="SUPFAM" id="SSF49464">
    <property type="entry name" value="Carboxypeptidase regulatory domain-like"/>
    <property type="match status" value="1"/>
</dbReference>
<accession>A0ABS0IFS0</accession>
<evidence type="ECO:0000256" key="1">
    <source>
        <dbReference type="ARBA" id="ARBA00004571"/>
    </source>
</evidence>
<evidence type="ECO:0000256" key="2">
    <source>
        <dbReference type="ARBA" id="ARBA00022448"/>
    </source>
</evidence>
<evidence type="ECO:0000259" key="9">
    <source>
        <dbReference type="Pfam" id="PF25183"/>
    </source>
</evidence>
<dbReference type="PANTHER" id="PTHR30069:SF46">
    <property type="entry name" value="OAR PROTEIN"/>
    <property type="match status" value="1"/>
</dbReference>
<dbReference type="RefSeq" id="WP_196281150.1">
    <property type="nucleotide sequence ID" value="NZ_JADQDQ010000002.1"/>
</dbReference>
<feature type="chain" id="PRO_5047249926" evidence="8">
    <location>
        <begin position="25"/>
        <end position="1179"/>
    </location>
</feature>
<keyword evidence="5" id="KW-0472">Membrane</keyword>
<dbReference type="Pfam" id="PF25183">
    <property type="entry name" value="OMP_b-brl_4"/>
    <property type="match status" value="1"/>
</dbReference>
<feature type="compositionally biased region" description="Polar residues" evidence="7">
    <location>
        <begin position="308"/>
        <end position="329"/>
    </location>
</feature>
<keyword evidence="2" id="KW-0813">Transport</keyword>
<dbReference type="InterPro" id="IPR039426">
    <property type="entry name" value="TonB-dep_rcpt-like"/>
</dbReference>
<dbReference type="PANTHER" id="PTHR30069">
    <property type="entry name" value="TONB-DEPENDENT OUTER MEMBRANE RECEPTOR"/>
    <property type="match status" value="1"/>
</dbReference>
<dbReference type="Gene3D" id="2.60.40.1120">
    <property type="entry name" value="Carboxypeptidase-like, regulatory domain"/>
    <property type="match status" value="1"/>
</dbReference>
<dbReference type="EMBL" id="JADQDQ010000002">
    <property type="protein sequence ID" value="MBF9236768.1"/>
    <property type="molecule type" value="Genomic_DNA"/>
</dbReference>
<gene>
    <name evidence="10" type="ORF">I2I05_05110</name>
</gene>
<name>A0ABS0IFS0_9BACT</name>
<evidence type="ECO:0000256" key="3">
    <source>
        <dbReference type="ARBA" id="ARBA00022452"/>
    </source>
</evidence>
<evidence type="ECO:0000256" key="7">
    <source>
        <dbReference type="SAM" id="MobiDB-lite"/>
    </source>
</evidence>
<keyword evidence="4" id="KW-0812">Transmembrane</keyword>
<dbReference type="Gene3D" id="2.40.170.20">
    <property type="entry name" value="TonB-dependent receptor, beta-barrel domain"/>
    <property type="match status" value="1"/>
</dbReference>
<evidence type="ECO:0000256" key="5">
    <source>
        <dbReference type="ARBA" id="ARBA00023136"/>
    </source>
</evidence>
<dbReference type="InterPro" id="IPR037066">
    <property type="entry name" value="Plug_dom_sf"/>
</dbReference>
<dbReference type="InterPro" id="IPR036942">
    <property type="entry name" value="Beta-barrel_TonB_sf"/>
</dbReference>
<keyword evidence="8" id="KW-0732">Signal</keyword>
<evidence type="ECO:0000256" key="6">
    <source>
        <dbReference type="ARBA" id="ARBA00023237"/>
    </source>
</evidence>
<comment type="subcellular location">
    <subcellularLocation>
        <location evidence="1">Cell outer membrane</location>
        <topology evidence="1">Multi-pass membrane protein</topology>
    </subcellularLocation>
</comment>
<feature type="signal peptide" evidence="8">
    <location>
        <begin position="1"/>
        <end position="24"/>
    </location>
</feature>
<dbReference type="InterPro" id="IPR057601">
    <property type="entry name" value="Oar-like_b-barrel"/>
</dbReference>
<evidence type="ECO:0000256" key="8">
    <source>
        <dbReference type="SAM" id="SignalP"/>
    </source>
</evidence>
<comment type="caution">
    <text evidence="10">The sequence shown here is derived from an EMBL/GenBank/DDBJ whole genome shotgun (WGS) entry which is preliminary data.</text>
</comment>
<evidence type="ECO:0000313" key="10">
    <source>
        <dbReference type="EMBL" id="MBF9236768.1"/>
    </source>
</evidence>
<dbReference type="Gene3D" id="2.170.130.10">
    <property type="entry name" value="TonB-dependent receptor, plug domain"/>
    <property type="match status" value="1"/>
</dbReference>
<feature type="domain" description="TonB-dependent transporter Oar-like beta-barrel" evidence="9">
    <location>
        <begin position="239"/>
        <end position="1103"/>
    </location>
</feature>
<sequence>MNNLRLRHLLLLALMLFTARLGWSQGATTAAMSGVITDKDGMGLPGATVIAIHTPTNTQYPAPTNSEGRFNIQNMRVGGPYTVRVTFVGYKDVVREGLSLSLGQNLRFDQKLSDATTELSEVTVSGRRDPIMSADRTGASTTVQRETIERLPTLNRSLGDFTRLTPQANGQSFGGRNSGFNNITIDGAIFNNAFGLQSTVGGQAGAQPISLDAIDQIQVSIAPFDVRQGSFTGAGINVVTRSGTNKISASIYDFYRNQDLVGSKVGDVTSDYPKFNLNNIGFRVGGPIIKDKLFFFVNAESERRNDPPTGNFTANRSTTAPDQNSTISNASGRDLDVLSSFLQEQYGYNPGPYENYNLRSNSDKATIKLDWNISANHRFNIKYNYLRSYADIPPSTSGAIAGQRSQSRFGLPYLSSYYTINNNLNSLIGELNSTLGGGKYSNNLTVGYSAFRDFRESSGGIFPLVDIGTSVGLSTGAGLNGINATNSLTTFGYEPFSAFNILNSDVFQVGDNFTAYLGKHNVTVGTYNEFYKFRNGFAPNYYGNYSFNSLEDFYASAGFNYDRTNATYSPLGAGATRPGPQRYNLQYSALSDGSFPYADITAAQLGLYAQDEWSPRNNLRLTIGLRADLPYLTSDLVQNTNAAALTFRDGVKINTGDVPNKTVLFSPRVGFNWDVNDDRKTQLRGGTGIFTGRVPFVWLSNQASNNGVQFGSFSTSGAVPTTNTTTGVVSPNASVYPFNANVDAYRPQNAAANTAYNLAVTDSDFKFPQVWRTNLAVDQELIGGVIGTLEAFYTKDINAVYHQNVNLPGTEGSPANRATGADTRAIFYTVNSPAVISNGLATTTRNFQIYGPIATAQGGNTAARPNISDAILMKNTNKGYSYAVTGQLQKSFSSGLYASVAYTYSDSRSVNDGGSIAQSIWRDRAVSGDPNSDALSYSNFLQQHRVILSASYRREYLNHLGTTLSLFYEAAPAGRFSYVYSGDMNGDNQTSNDLMYVPRTQSEINLRNITLVPAIPATTPGATPVPAVIYTADQQWADLNNYINQDDYLSTRRGEYAERNGAARPWQNRLDFRLLQDIFTNLGTNRNTLQLSVDLFNVGNLINSEWGTFQTANRTNPLTFVGYNAQTQPVYEYRYLVNPVRNADTSVTTGTKLTDTFRQDTGGIGSRWQGQVGIRYIFN</sequence>
<dbReference type="Proteomes" id="UP000597617">
    <property type="component" value="Unassembled WGS sequence"/>
</dbReference>
<dbReference type="SUPFAM" id="SSF56935">
    <property type="entry name" value="Porins"/>
    <property type="match status" value="1"/>
</dbReference>
<keyword evidence="10" id="KW-0675">Receptor</keyword>
<protein>
    <submittedName>
        <fullName evidence="10">TonB-dependent receptor</fullName>
    </submittedName>
</protein>
<proteinExistence type="predicted"/>
<keyword evidence="11" id="KW-1185">Reference proteome</keyword>
<evidence type="ECO:0000256" key="4">
    <source>
        <dbReference type="ARBA" id="ARBA00022692"/>
    </source>
</evidence>
<organism evidence="10 11">
    <name type="scientific">Hymenobacter jeongseonensis</name>
    <dbReference type="NCBI Taxonomy" id="2791027"/>
    <lineage>
        <taxon>Bacteria</taxon>
        <taxon>Pseudomonadati</taxon>
        <taxon>Bacteroidota</taxon>
        <taxon>Cytophagia</taxon>
        <taxon>Cytophagales</taxon>
        <taxon>Hymenobacteraceae</taxon>
        <taxon>Hymenobacter</taxon>
    </lineage>
</organism>
<reference evidence="10 11" key="1">
    <citation type="submission" date="2020-11" db="EMBL/GenBank/DDBJ databases">
        <authorList>
            <person name="Kim M.K."/>
        </authorList>
    </citation>
    <scope>NUCLEOTIDE SEQUENCE [LARGE SCALE GENOMIC DNA]</scope>
    <source>
        <strain evidence="10 11">BT683</strain>
    </source>
</reference>
<dbReference type="InterPro" id="IPR008969">
    <property type="entry name" value="CarboxyPept-like_regulatory"/>
</dbReference>
<feature type="region of interest" description="Disordered" evidence="7">
    <location>
        <begin position="303"/>
        <end position="329"/>
    </location>
</feature>
<keyword evidence="3" id="KW-1134">Transmembrane beta strand</keyword>